<comment type="subcellular location">
    <subcellularLocation>
        <location evidence="1 6">Nucleus</location>
    </subcellularLocation>
</comment>
<dbReference type="AlphaFoldDB" id="A0A834WIB6"/>
<dbReference type="GO" id="GO:0045892">
    <property type="term" value="P:negative regulation of DNA-templated transcription"/>
    <property type="evidence" value="ECO:0007669"/>
    <property type="project" value="UniProtKB-UniRule"/>
</dbReference>
<evidence type="ECO:0000256" key="6">
    <source>
        <dbReference type="RuleBase" id="RU367028"/>
    </source>
</evidence>
<comment type="caution">
    <text evidence="8">The sequence shown here is derived from an EMBL/GenBank/DDBJ whole genome shotgun (WGS) entry which is preliminary data.</text>
</comment>
<dbReference type="EMBL" id="JAAIUW010000008">
    <property type="protein sequence ID" value="KAF7820446.1"/>
    <property type="molecule type" value="Genomic_DNA"/>
</dbReference>
<evidence type="ECO:0000313" key="9">
    <source>
        <dbReference type="Proteomes" id="UP000634136"/>
    </source>
</evidence>
<evidence type="ECO:0000256" key="3">
    <source>
        <dbReference type="ARBA" id="ARBA00023015"/>
    </source>
</evidence>
<dbReference type="InterPro" id="IPR006458">
    <property type="entry name" value="Ovate_C"/>
</dbReference>
<dbReference type="Proteomes" id="UP000634136">
    <property type="component" value="Unassembled WGS sequence"/>
</dbReference>
<keyword evidence="3 6" id="KW-0805">Transcription regulation</keyword>
<sequence length="268" mass="28870">MGKKSLNLPSLFKPHKRHQWPQIIPSCRSSPKTLSFRAGVGDVAARAAGGDIFKTVNSVFFEPSAAAAVEETPDPWFTTSSESAASFTTESDVGDADGEASVETVVRGVRSSAADSERLFFDPDETRSILEASVGSPFEESEVVAMESADPYGDFRNSMAEMVESQGVRDWEGLEELLGWYLRVNGKKNHGFIIGAFVDLLVSLATNHRISSHHHPDSITASSPTSYSSAVSSFSAFSPLLPPSNSSQALNEGLSNYKVLPVLSMLTF</sequence>
<accession>A0A834WIB6</accession>
<dbReference type="NCBIfam" id="TIGR01568">
    <property type="entry name" value="A_thal_3678"/>
    <property type="match status" value="1"/>
</dbReference>
<dbReference type="PANTHER" id="PTHR33057:SF26">
    <property type="entry name" value="TRANSCRIPTION REPRESSOR OFP13"/>
    <property type="match status" value="1"/>
</dbReference>
<evidence type="ECO:0000256" key="5">
    <source>
        <dbReference type="ARBA" id="ARBA00023242"/>
    </source>
</evidence>
<evidence type="ECO:0000256" key="1">
    <source>
        <dbReference type="ARBA" id="ARBA00004123"/>
    </source>
</evidence>
<keyword evidence="4 6" id="KW-0804">Transcription</keyword>
<keyword evidence="9" id="KW-1185">Reference proteome</keyword>
<evidence type="ECO:0000313" key="8">
    <source>
        <dbReference type="EMBL" id="KAF7820446.1"/>
    </source>
</evidence>
<reference evidence="8" key="1">
    <citation type="submission" date="2020-09" db="EMBL/GenBank/DDBJ databases">
        <title>Genome-Enabled Discovery of Anthraquinone Biosynthesis in Senna tora.</title>
        <authorList>
            <person name="Kang S.-H."/>
            <person name="Pandey R.P."/>
            <person name="Lee C.-M."/>
            <person name="Sim J.-S."/>
            <person name="Jeong J.-T."/>
            <person name="Choi B.-S."/>
            <person name="Jung M."/>
            <person name="Ginzburg D."/>
            <person name="Zhao K."/>
            <person name="Won S.Y."/>
            <person name="Oh T.-J."/>
            <person name="Yu Y."/>
            <person name="Kim N.-H."/>
            <person name="Lee O.R."/>
            <person name="Lee T.-H."/>
            <person name="Bashyal P."/>
            <person name="Kim T.-S."/>
            <person name="Lee W.-H."/>
            <person name="Kawkins C."/>
            <person name="Kim C.-K."/>
            <person name="Kim J.S."/>
            <person name="Ahn B.O."/>
            <person name="Rhee S.Y."/>
            <person name="Sohng J.K."/>
        </authorList>
    </citation>
    <scope>NUCLEOTIDE SEQUENCE</scope>
    <source>
        <tissue evidence="8">Leaf</tissue>
    </source>
</reference>
<dbReference type="Pfam" id="PF04844">
    <property type="entry name" value="Ovate"/>
    <property type="match status" value="1"/>
</dbReference>
<evidence type="ECO:0000259" key="7">
    <source>
        <dbReference type="PROSITE" id="PS51754"/>
    </source>
</evidence>
<dbReference type="PROSITE" id="PS51754">
    <property type="entry name" value="OVATE"/>
    <property type="match status" value="1"/>
</dbReference>
<comment type="function">
    <text evidence="6">Transcriptional repressor that regulates multiple aspects of plant growth and development.</text>
</comment>
<keyword evidence="5 6" id="KW-0539">Nucleus</keyword>
<evidence type="ECO:0000256" key="2">
    <source>
        <dbReference type="ARBA" id="ARBA00022491"/>
    </source>
</evidence>
<keyword evidence="2 6" id="KW-0678">Repressor</keyword>
<evidence type="ECO:0000256" key="4">
    <source>
        <dbReference type="ARBA" id="ARBA00023163"/>
    </source>
</evidence>
<dbReference type="InterPro" id="IPR038933">
    <property type="entry name" value="Ovate"/>
</dbReference>
<dbReference type="PANTHER" id="PTHR33057">
    <property type="entry name" value="TRANSCRIPTION REPRESSOR OFP7-RELATED"/>
    <property type="match status" value="1"/>
</dbReference>
<dbReference type="OrthoDB" id="689823at2759"/>
<name>A0A834WIB6_9FABA</name>
<proteinExistence type="predicted"/>
<organism evidence="8 9">
    <name type="scientific">Senna tora</name>
    <dbReference type="NCBI Taxonomy" id="362788"/>
    <lineage>
        <taxon>Eukaryota</taxon>
        <taxon>Viridiplantae</taxon>
        <taxon>Streptophyta</taxon>
        <taxon>Embryophyta</taxon>
        <taxon>Tracheophyta</taxon>
        <taxon>Spermatophyta</taxon>
        <taxon>Magnoliopsida</taxon>
        <taxon>eudicotyledons</taxon>
        <taxon>Gunneridae</taxon>
        <taxon>Pentapetalae</taxon>
        <taxon>rosids</taxon>
        <taxon>fabids</taxon>
        <taxon>Fabales</taxon>
        <taxon>Fabaceae</taxon>
        <taxon>Caesalpinioideae</taxon>
        <taxon>Cassia clade</taxon>
        <taxon>Senna</taxon>
    </lineage>
</organism>
<protein>
    <recommendedName>
        <fullName evidence="6">Transcription repressor</fullName>
    </recommendedName>
    <alternativeName>
        <fullName evidence="6">Ovate family protein</fullName>
    </alternativeName>
</protein>
<gene>
    <name evidence="8" type="ORF">G2W53_025901</name>
</gene>
<dbReference type="GO" id="GO:0005634">
    <property type="term" value="C:nucleus"/>
    <property type="evidence" value="ECO:0007669"/>
    <property type="project" value="UniProtKB-SubCell"/>
</dbReference>
<feature type="domain" description="OVATE" evidence="7">
    <location>
        <begin position="144"/>
        <end position="203"/>
    </location>
</feature>